<gene>
    <name evidence="6" type="ORF">Cvel_12800</name>
</gene>
<keyword evidence="4" id="KW-0175">Coiled coil</keyword>
<protein>
    <submittedName>
        <fullName evidence="6">Uncharacterized protein</fullName>
    </submittedName>
</protein>
<feature type="coiled-coil region" evidence="4">
    <location>
        <begin position="851"/>
        <end position="916"/>
    </location>
</feature>
<feature type="region of interest" description="Disordered" evidence="5">
    <location>
        <begin position="705"/>
        <end position="742"/>
    </location>
</feature>
<keyword evidence="2" id="KW-0963">Cytoplasm</keyword>
<feature type="region of interest" description="Disordered" evidence="5">
    <location>
        <begin position="1"/>
        <end position="25"/>
    </location>
</feature>
<dbReference type="GO" id="GO:0005516">
    <property type="term" value="F:calmodulin binding"/>
    <property type="evidence" value="ECO:0007669"/>
    <property type="project" value="UniProtKB-KW"/>
</dbReference>
<feature type="coiled-coil region" evidence="4">
    <location>
        <begin position="948"/>
        <end position="975"/>
    </location>
</feature>
<dbReference type="GO" id="GO:0005737">
    <property type="term" value="C:cytoplasm"/>
    <property type="evidence" value="ECO:0007669"/>
    <property type="project" value="UniProtKB-SubCell"/>
</dbReference>
<dbReference type="PANTHER" id="PTHR22706:SF1">
    <property type="entry name" value="ASSEMBLY FACTOR FOR SPINDLE MICROTUBULES"/>
    <property type="match status" value="1"/>
</dbReference>
<feature type="compositionally biased region" description="Basic and acidic residues" evidence="5">
    <location>
        <begin position="1128"/>
        <end position="1137"/>
    </location>
</feature>
<dbReference type="VEuPathDB" id="CryptoDB:Cvel_12800"/>
<evidence type="ECO:0000256" key="3">
    <source>
        <dbReference type="ARBA" id="ARBA00022860"/>
    </source>
</evidence>
<accession>A0A0G4IB97</accession>
<feature type="region of interest" description="Disordered" evidence="5">
    <location>
        <begin position="1122"/>
        <end position="1170"/>
    </location>
</feature>
<dbReference type="InterPro" id="IPR051185">
    <property type="entry name" value="ASPM"/>
</dbReference>
<dbReference type="GO" id="GO:0000922">
    <property type="term" value="C:spindle pole"/>
    <property type="evidence" value="ECO:0007669"/>
    <property type="project" value="TreeGrafter"/>
</dbReference>
<dbReference type="GO" id="GO:0000278">
    <property type="term" value="P:mitotic cell cycle"/>
    <property type="evidence" value="ECO:0007669"/>
    <property type="project" value="TreeGrafter"/>
</dbReference>
<feature type="region of interest" description="Disordered" evidence="5">
    <location>
        <begin position="90"/>
        <end position="179"/>
    </location>
</feature>
<dbReference type="GO" id="GO:0007051">
    <property type="term" value="P:spindle organization"/>
    <property type="evidence" value="ECO:0007669"/>
    <property type="project" value="TreeGrafter"/>
</dbReference>
<name>A0A0G4IB97_9ALVE</name>
<feature type="region of interest" description="Disordered" evidence="5">
    <location>
        <begin position="284"/>
        <end position="339"/>
    </location>
</feature>
<feature type="compositionally biased region" description="Basic and acidic residues" evidence="5">
    <location>
        <begin position="131"/>
        <end position="140"/>
    </location>
</feature>
<keyword evidence="3" id="KW-0112">Calmodulin-binding</keyword>
<organism evidence="6">
    <name type="scientific">Chromera velia CCMP2878</name>
    <dbReference type="NCBI Taxonomy" id="1169474"/>
    <lineage>
        <taxon>Eukaryota</taxon>
        <taxon>Sar</taxon>
        <taxon>Alveolata</taxon>
        <taxon>Colpodellida</taxon>
        <taxon>Chromeraceae</taxon>
        <taxon>Chromera</taxon>
    </lineage>
</organism>
<dbReference type="GO" id="GO:0051295">
    <property type="term" value="P:establishment of meiotic spindle localization"/>
    <property type="evidence" value="ECO:0007669"/>
    <property type="project" value="TreeGrafter"/>
</dbReference>
<dbReference type="PROSITE" id="PS50096">
    <property type="entry name" value="IQ"/>
    <property type="match status" value="1"/>
</dbReference>
<feature type="compositionally biased region" description="Basic and acidic residues" evidence="5">
    <location>
        <begin position="151"/>
        <end position="166"/>
    </location>
</feature>
<feature type="compositionally biased region" description="Basic and acidic residues" evidence="5">
    <location>
        <begin position="111"/>
        <end position="124"/>
    </location>
</feature>
<feature type="coiled-coil region" evidence="4">
    <location>
        <begin position="229"/>
        <end position="263"/>
    </location>
</feature>
<comment type="subcellular location">
    <subcellularLocation>
        <location evidence="1">Cytoplasm</location>
    </subcellularLocation>
</comment>
<dbReference type="AlphaFoldDB" id="A0A0G4IB97"/>
<sequence length="1198" mass="135657">MSSRKAGEMRIKPSSKRYVSPSQAPKLDAFARRHATKKGKAERLDAVIHRTGVVDLRYAGAHKDLSDWAKAGSTKGTRPPFRNRVWSAEEGRLTAEHQSRLIAKQRNTQRSADKSQEAKAKRADASPLLPEFRDTEEERQRRKAFGSRPMTVREERQEVENRDLAYRKGRQKERKELDDPAFDHAARQAQMRSVFLHGVNETGKKKAFIDDPRGSLEVPSDDFEMLRTIRVLREQKKKLRVQKKAAETEAVRLEGEVQFKRVQDRSHVYGREFEEVCWTKVKDPLDPQTQSQAEKSKDDNPPPTLSGQARWVLRRTSVGEGKEKGGKPTPASASATTASVSLDLRRQTLRLLGEASQTDACQGSLSQCRAEMAAVSTMELPSQLMQVLSKRDISFYKWINTGREESSLGRQKRRVLPRDLRKVAGVKRRQLRRVMRLERKMEDLYSKNMQEAGNEFSNRLRRLDTKWKPSGLGLGGPKSKPRLFDFNRCRTPDNAETEILHLQQKAYGLEEAAVREKEGEAVAREGSTRLWRFLSDLSPMPEARKVLVDRSGPRDTFTLLSVPTLTSRVEQSAHGFVERGCLARRLRAFSLTLEVSHQAGRDLASLGKEDCENVAECVSVDGGGRGSSWRRRRIEAFVQKLSDSGFTLSSSDTFWLHRSLGGNSAGSPQADSSSSGGVRDCDYEFQGEGLRPLKGGCRLKGGRRRRLDHGEISSSTPESDNLYWKRSDSEYEGEGEGKGREREESFRADLEAFIASHSDGVPRDGLCRLSTLQKGRIALQRMERERVPVLRLVSAGLSEVRAVVERRRASAKMVASWQPLGDRLMGVEDVAASIGPYLGMTDTDLTAGSVMAAVQAARKEKGETVTQLEQELLQLESEFDSAAAILASLRARKDEADSATRELQILKETAEGVKESLGKMFDETVEKLKSRTADMTAEKELRWRLMEMDGFAKEVEEKEAEIQQKQKQAVATLERQWVKFRSHREKRASQARDAAALRIQLRWRISRRERRARLIQRNWRRKKGTDREVQEAMKKAAGFAHVPLRPNANKLIPDPVLPMPEFFVEYRHVKGQTQAAVKVQSRFRGRKAQSAFHHARTAAVKIQRSFRAHKWQHFCNIRKFGPGFRSPPSREMEEGYRGSKVSPPYRKDDGSTHRPQKGGQERGPAWEETSVPAVRIAGGEGDGAWVRDWLHGMFPRLQ</sequence>
<evidence type="ECO:0000313" key="6">
    <source>
        <dbReference type="EMBL" id="CEM54474.1"/>
    </source>
</evidence>
<dbReference type="EMBL" id="CDMZ01005790">
    <property type="protein sequence ID" value="CEM54474.1"/>
    <property type="molecule type" value="Genomic_DNA"/>
</dbReference>
<reference evidence="6" key="1">
    <citation type="submission" date="2014-11" db="EMBL/GenBank/DDBJ databases">
        <authorList>
            <person name="Otto D Thomas"/>
            <person name="Naeem Raeece"/>
        </authorList>
    </citation>
    <scope>NUCLEOTIDE SEQUENCE</scope>
</reference>
<evidence type="ECO:0000256" key="4">
    <source>
        <dbReference type="SAM" id="Coils"/>
    </source>
</evidence>
<evidence type="ECO:0000256" key="2">
    <source>
        <dbReference type="ARBA" id="ARBA00022490"/>
    </source>
</evidence>
<feature type="compositionally biased region" description="Basic and acidic residues" evidence="5">
    <location>
        <begin position="723"/>
        <end position="742"/>
    </location>
</feature>
<feature type="compositionally biased region" description="Basic and acidic residues" evidence="5">
    <location>
        <begin position="1"/>
        <end position="11"/>
    </location>
</feature>
<dbReference type="PANTHER" id="PTHR22706">
    <property type="entry name" value="ASSEMBLY FACTOR FOR SPINDLE MICROTUBULES"/>
    <property type="match status" value="1"/>
</dbReference>
<dbReference type="Gene3D" id="1.20.5.190">
    <property type="match status" value="1"/>
</dbReference>
<feature type="compositionally biased region" description="Low complexity" evidence="5">
    <location>
        <begin position="327"/>
        <end position="339"/>
    </location>
</feature>
<evidence type="ECO:0000256" key="1">
    <source>
        <dbReference type="ARBA" id="ARBA00004496"/>
    </source>
</evidence>
<proteinExistence type="predicted"/>
<feature type="compositionally biased region" description="Basic and acidic residues" evidence="5">
    <location>
        <begin position="90"/>
        <end position="99"/>
    </location>
</feature>
<evidence type="ECO:0000256" key="5">
    <source>
        <dbReference type="SAM" id="MobiDB-lite"/>
    </source>
</evidence>